<dbReference type="GeneID" id="13796653"/>
<accession>K0IF40</accession>
<keyword evidence="2" id="KW-1185">Reference proteome</keyword>
<dbReference type="RefSeq" id="WP_015017969.1">
    <property type="nucleotide sequence ID" value="NC_018719.1"/>
</dbReference>
<name>K0IF40_NITGG</name>
<gene>
    <name evidence="1" type="ordered locus">Ngar_c04790</name>
</gene>
<evidence type="ECO:0000313" key="2">
    <source>
        <dbReference type="Proteomes" id="UP000008037"/>
    </source>
</evidence>
<sequence>MTYKITVKINEKNLSTEAIKQAVNYISGALDSMQIAHTIECHKDKIVLTRMSKPPTIVEH</sequence>
<dbReference type="HOGENOM" id="CLU_2930305_0_0_2"/>
<reference evidence="1 2" key="1">
    <citation type="journal article" date="2012" name="Environ. Microbiol.">
        <title>The genome of the ammonia-oxidizing Candidatus Nitrososphaera gargensis: insights into metabolic versatility and environmental adaptations.</title>
        <authorList>
            <person name="Spang A."/>
            <person name="Poehlein A."/>
            <person name="Offre P."/>
            <person name="Zumbragel S."/>
            <person name="Haider S."/>
            <person name="Rychlik N."/>
            <person name="Nowka B."/>
            <person name="Schmeisser C."/>
            <person name="Lebedeva E.V."/>
            <person name="Rattei T."/>
            <person name="Bohm C."/>
            <person name="Schmid M."/>
            <person name="Galushko A."/>
            <person name="Hatzenpichler R."/>
            <person name="Weinmaier T."/>
            <person name="Daniel R."/>
            <person name="Schleper C."/>
            <person name="Spieck E."/>
            <person name="Streit W."/>
            <person name="Wagner M."/>
        </authorList>
    </citation>
    <scope>NUCLEOTIDE SEQUENCE [LARGE SCALE GENOMIC DNA]</scope>
    <source>
        <strain evidence="2">Ga9.2</strain>
    </source>
</reference>
<organism evidence="1 2">
    <name type="scientific">Nitrososphaera gargensis (strain Ga9.2)</name>
    <dbReference type="NCBI Taxonomy" id="1237085"/>
    <lineage>
        <taxon>Archaea</taxon>
        <taxon>Nitrososphaerota</taxon>
        <taxon>Nitrososphaeria</taxon>
        <taxon>Nitrososphaerales</taxon>
        <taxon>Nitrososphaeraceae</taxon>
        <taxon>Nitrososphaera</taxon>
    </lineage>
</organism>
<dbReference type="KEGG" id="nga:Ngar_c04790"/>
<dbReference type="Proteomes" id="UP000008037">
    <property type="component" value="Chromosome"/>
</dbReference>
<evidence type="ECO:0000313" key="1">
    <source>
        <dbReference type="EMBL" id="AFU57423.1"/>
    </source>
</evidence>
<protein>
    <submittedName>
        <fullName evidence="1">Uncharacterized protein</fullName>
    </submittedName>
</protein>
<dbReference type="EMBL" id="CP002408">
    <property type="protein sequence ID" value="AFU57423.1"/>
    <property type="molecule type" value="Genomic_DNA"/>
</dbReference>
<dbReference type="AlphaFoldDB" id="K0IF40"/>
<proteinExistence type="predicted"/>
<dbReference type="InParanoid" id="K0IF40"/>
<dbReference type="BioCyc" id="CNIT1237085:G1324-477-MONOMER"/>
<dbReference type="STRING" id="1237085.Ngar_c04790"/>